<dbReference type="EMBL" id="CAJOBP010076983">
    <property type="protein sequence ID" value="CAF4901829.1"/>
    <property type="molecule type" value="Genomic_DNA"/>
</dbReference>
<dbReference type="InterPro" id="IPR038425">
    <property type="entry name" value="GAT_sf"/>
</dbReference>
<evidence type="ECO:0000256" key="1">
    <source>
        <dbReference type="SAM" id="MobiDB-lite"/>
    </source>
</evidence>
<dbReference type="SUPFAM" id="SSF89009">
    <property type="entry name" value="GAT-like domain"/>
    <property type="match status" value="1"/>
</dbReference>
<gene>
    <name evidence="2" type="ORF">UJA718_LOCUS45560</name>
</gene>
<accession>A0A821V6G0</accession>
<evidence type="ECO:0000313" key="3">
    <source>
        <dbReference type="Proteomes" id="UP000663873"/>
    </source>
</evidence>
<evidence type="ECO:0000313" key="2">
    <source>
        <dbReference type="EMBL" id="CAF4901829.1"/>
    </source>
</evidence>
<dbReference type="Proteomes" id="UP000663873">
    <property type="component" value="Unassembled WGS sequence"/>
</dbReference>
<name>A0A821V6G0_9BILA</name>
<reference evidence="2" key="1">
    <citation type="submission" date="2021-02" db="EMBL/GenBank/DDBJ databases">
        <authorList>
            <person name="Nowell W R."/>
        </authorList>
    </citation>
    <scope>NUCLEOTIDE SEQUENCE</scope>
</reference>
<proteinExistence type="predicted"/>
<feature type="non-terminal residue" evidence="2">
    <location>
        <position position="1"/>
    </location>
</feature>
<organism evidence="2 3">
    <name type="scientific">Rotaria socialis</name>
    <dbReference type="NCBI Taxonomy" id="392032"/>
    <lineage>
        <taxon>Eukaryota</taxon>
        <taxon>Metazoa</taxon>
        <taxon>Spiralia</taxon>
        <taxon>Gnathifera</taxon>
        <taxon>Rotifera</taxon>
        <taxon>Eurotatoria</taxon>
        <taxon>Bdelloidea</taxon>
        <taxon>Philodinida</taxon>
        <taxon>Philodinidae</taxon>
        <taxon>Rotaria</taxon>
    </lineage>
</organism>
<feature type="region of interest" description="Disordered" evidence="1">
    <location>
        <begin position="1"/>
        <end position="21"/>
    </location>
</feature>
<comment type="caution">
    <text evidence="2">The sequence shown here is derived from an EMBL/GenBank/DDBJ whole genome shotgun (WGS) entry which is preliminary data.</text>
</comment>
<dbReference type="AlphaFoldDB" id="A0A821V6G0"/>
<keyword evidence="3" id="KW-1185">Reference proteome</keyword>
<dbReference type="Gene3D" id="1.20.58.160">
    <property type="match status" value="1"/>
</dbReference>
<sequence>MPRQDRSASDTSSHQTIREPAVLRQMTPEQIAKLRSELDVVQTNVQVFGEML</sequence>
<protein>
    <submittedName>
        <fullName evidence="2">Uncharacterized protein</fullName>
    </submittedName>
</protein>